<dbReference type="EMBL" id="CM007384">
    <property type="protein sequence ID" value="ONK73265.1"/>
    <property type="molecule type" value="Genomic_DNA"/>
</dbReference>
<evidence type="ECO:0000313" key="2">
    <source>
        <dbReference type="Proteomes" id="UP000243459"/>
    </source>
</evidence>
<reference evidence="2" key="1">
    <citation type="journal article" date="2017" name="Nat. Commun.">
        <title>The asparagus genome sheds light on the origin and evolution of a young Y chromosome.</title>
        <authorList>
            <person name="Harkess A."/>
            <person name="Zhou J."/>
            <person name="Xu C."/>
            <person name="Bowers J.E."/>
            <person name="Van der Hulst R."/>
            <person name="Ayyampalayam S."/>
            <person name="Mercati F."/>
            <person name="Riccardi P."/>
            <person name="McKain M.R."/>
            <person name="Kakrana A."/>
            <person name="Tang H."/>
            <person name="Ray J."/>
            <person name="Groenendijk J."/>
            <person name="Arikit S."/>
            <person name="Mathioni S.M."/>
            <person name="Nakano M."/>
            <person name="Shan H."/>
            <person name="Telgmann-Rauber A."/>
            <person name="Kanno A."/>
            <person name="Yue Z."/>
            <person name="Chen H."/>
            <person name="Li W."/>
            <person name="Chen Y."/>
            <person name="Xu X."/>
            <person name="Zhang Y."/>
            <person name="Luo S."/>
            <person name="Chen H."/>
            <person name="Gao J."/>
            <person name="Mao Z."/>
            <person name="Pires J.C."/>
            <person name="Luo M."/>
            <person name="Kudrna D."/>
            <person name="Wing R.A."/>
            <person name="Meyers B.C."/>
            <person name="Yi K."/>
            <person name="Kong H."/>
            <person name="Lavrijsen P."/>
            <person name="Sunseri F."/>
            <person name="Falavigna A."/>
            <person name="Ye Y."/>
            <person name="Leebens-Mack J.H."/>
            <person name="Chen G."/>
        </authorList>
    </citation>
    <scope>NUCLEOTIDE SEQUENCE [LARGE SCALE GENOMIC DNA]</scope>
    <source>
        <strain evidence="2">cv. DH0086</strain>
    </source>
</reference>
<proteinExistence type="predicted"/>
<organism evidence="1 2">
    <name type="scientific">Asparagus officinalis</name>
    <name type="common">Garden asparagus</name>
    <dbReference type="NCBI Taxonomy" id="4686"/>
    <lineage>
        <taxon>Eukaryota</taxon>
        <taxon>Viridiplantae</taxon>
        <taxon>Streptophyta</taxon>
        <taxon>Embryophyta</taxon>
        <taxon>Tracheophyta</taxon>
        <taxon>Spermatophyta</taxon>
        <taxon>Magnoliopsida</taxon>
        <taxon>Liliopsida</taxon>
        <taxon>Asparagales</taxon>
        <taxon>Asparagaceae</taxon>
        <taxon>Asparagoideae</taxon>
        <taxon>Asparagus</taxon>
    </lineage>
</organism>
<gene>
    <name evidence="1" type="ORF">A4U43_C04F29140</name>
</gene>
<dbReference type="Gramene" id="ONK73265">
    <property type="protein sequence ID" value="ONK73265"/>
    <property type="gene ID" value="A4U43_C04F29140"/>
</dbReference>
<name>A0A5P1F4H5_ASPOF</name>
<accession>A0A5P1F4H5</accession>
<keyword evidence="2" id="KW-1185">Reference proteome</keyword>
<dbReference type="AlphaFoldDB" id="A0A5P1F4H5"/>
<dbReference type="Proteomes" id="UP000243459">
    <property type="component" value="Chromosome 4"/>
</dbReference>
<evidence type="ECO:0000313" key="1">
    <source>
        <dbReference type="EMBL" id="ONK73265.1"/>
    </source>
</evidence>
<sequence>MLRGGKEMIEEESVVPLLCASLFVRRLNFLSLKMEALAGRWTFVWLEDELLVDMSLDIVRWLGFRLSIDVGSGPIGSSWDCGLFRTLEVRLVSSLLFTSVVKDVKQK</sequence>
<protein>
    <submittedName>
        <fullName evidence="1">Uncharacterized protein</fullName>
    </submittedName>
</protein>